<dbReference type="Pfam" id="PF18957">
    <property type="entry name" value="RibLong"/>
    <property type="match status" value="1"/>
</dbReference>
<evidence type="ECO:0000256" key="3">
    <source>
        <dbReference type="SAM" id="MobiDB-lite"/>
    </source>
</evidence>
<dbReference type="InterPro" id="IPR013783">
    <property type="entry name" value="Ig-like_fold"/>
</dbReference>
<feature type="region of interest" description="Disordered" evidence="3">
    <location>
        <begin position="957"/>
        <end position="983"/>
    </location>
</feature>
<dbReference type="EMBL" id="JASOOE010000031">
    <property type="protein sequence ID" value="MDK7188141.1"/>
    <property type="molecule type" value="Genomic_DNA"/>
</dbReference>
<dbReference type="AlphaFoldDB" id="A0AAJ1Q7U3"/>
<feature type="domain" description="YSIRK Gram-positive signal peptide" evidence="4">
    <location>
        <begin position="16"/>
        <end position="41"/>
    </location>
</feature>
<feature type="compositionally biased region" description="Basic and acidic residues" evidence="3">
    <location>
        <begin position="1123"/>
        <end position="1134"/>
    </location>
</feature>
<dbReference type="Pfam" id="PF04650">
    <property type="entry name" value="YSIRK_signal"/>
    <property type="match status" value="1"/>
</dbReference>
<comment type="subcellular location">
    <subcellularLocation>
        <location evidence="1">Cell envelope</location>
    </subcellularLocation>
</comment>
<evidence type="ECO:0000259" key="5">
    <source>
        <dbReference type="Pfam" id="PF18957"/>
    </source>
</evidence>
<dbReference type="NCBIfam" id="TIGR02543">
    <property type="entry name" value="List_Bact_rpt"/>
    <property type="match status" value="1"/>
</dbReference>
<feature type="compositionally biased region" description="Basic and acidic residues" evidence="3">
    <location>
        <begin position="1093"/>
        <end position="1115"/>
    </location>
</feature>
<dbReference type="Proteomes" id="UP001229251">
    <property type="component" value="Unassembled WGS sequence"/>
</dbReference>
<sequence>MVGKNNIDALNRKAANKVNRYGIRRLSVGVASVAVAGLLFMSDATLVQAAGENGDAPVVENTSNVDPEVTLSDDQGEKTDDEGSNEHASGEAASQVEEPAADATSEEGSSNEKTEDSLEGSNEAESVDSRASQDEAQSKEVVNKAAEDSLEVSPELKPEAQKAGDHKAITEDQKKKAGQSANNWDEKITEDNDYWKAPEGYNKAKNMGGLSNGGMALNEVNYLGTYTDETGRDVIRLEWKGDSRTSESVWMDQLSLAFKFQKDLYEKIDWDRSYVYSTSKGEQKFLFNNVNAADYQAEFMLSQITGSYTGNLYELPMNLVLKEGVKISDLGRKDYLVQHRGYDTKYKEILANFPGTVGTRELNDVEYSQFTKTTVIPLNSNLHNDIIPANSNKESNRLSYGSSEYDSEKKVIKAKHYYRKSDSIDSYLGNVGFTQSFDARLLDLLKEDEYGNVAYLNVNGIGDEKAYKDTPKVGIKRNQINVKNGVATIYVVGSSFESNLDKTGNKVVRATSGNITTGIYSTLFKTATINYVNTTIEYNVDEDMISKLFPQNKYLQAYAFQSGFIHENKDGFLKSEQEVKEDTVIDKGSKLTLEFKDQMKDKGNQYVMQIGDTYHIMNDNSAPHRASDFETITERNAGGIGSARNMKYDIDMKAGRTLSAGEKIRLWIINDNGHKYESQSWRLYINTGNAETDKDIVNVEGDNFEKDYNPYYFQHSKSVDGVMVTKYKYVPQVEEIFDTDKEIVGTVRRDENSVTGYYMSPDGEKFYFSTVESANEDGKETIILDENGRRVEEGDRKYEEVYKYALAQLKSEDGKENLKLKKDMPIYLNNSRKGQFPSDPVVEKVKARVTFDQNYEGKPEDTVVVAPENKQYLGNAGYTPNGLDYNGKNVMPEDPTREGYTFVGWATTPDATEANFTKDTAIENSLTVYAIWKKAEITDDFTPSYTDADGQVGTQTTITAPNFTDKDGQPTTKPEGTKFALGKGAPAGAKINEETGEITYTPTKEDAGKDINIPVIVTYPDDSTDEVSAKISVVDETPVEKTENPTITAPKAGDKEITGKSEPNAKVEVELPDGTKVETEADGEGNWKVAVPEGKDLAENDEVKATATVEGKDSSDPATAKVGKADEAPVEKTENPTITAPKAGDKEITGKSEPNAKVEVELPDGTKVETEADGEGNWKVAVPEGKDLAENDEVKATATVDGKDTSDQATAKVGKADETPEDKKTSVDETGKKPVKPTDEKQDTGVKVTNPDKDT</sequence>
<organism evidence="6 7">
    <name type="scientific">Facklamia hominis</name>
    <dbReference type="NCBI Taxonomy" id="178214"/>
    <lineage>
        <taxon>Bacteria</taxon>
        <taxon>Bacillati</taxon>
        <taxon>Bacillota</taxon>
        <taxon>Bacilli</taxon>
        <taxon>Lactobacillales</taxon>
        <taxon>Aerococcaceae</taxon>
        <taxon>Facklamia</taxon>
    </lineage>
</organism>
<dbReference type="GO" id="GO:0030313">
    <property type="term" value="C:cell envelope"/>
    <property type="evidence" value="ECO:0007669"/>
    <property type="project" value="UniProtKB-SubCell"/>
</dbReference>
<feature type="compositionally biased region" description="Basic and acidic residues" evidence="3">
    <location>
        <begin position="154"/>
        <end position="175"/>
    </location>
</feature>
<dbReference type="Gene3D" id="2.60.40.4270">
    <property type="entry name" value="Listeria-Bacteroides repeat domain"/>
    <property type="match status" value="1"/>
</dbReference>
<feature type="compositionally biased region" description="Basic and acidic residues" evidence="3">
    <location>
        <begin position="1052"/>
        <end position="1079"/>
    </location>
</feature>
<dbReference type="InterPro" id="IPR005877">
    <property type="entry name" value="YSIRK_signal_dom"/>
</dbReference>
<feature type="compositionally biased region" description="Basic and acidic residues" evidence="3">
    <location>
        <begin position="1184"/>
        <end position="1206"/>
    </location>
</feature>
<dbReference type="InterPro" id="IPR013378">
    <property type="entry name" value="InlB-like_B-rpt"/>
</dbReference>
<protein>
    <submittedName>
        <fullName evidence="6">Rib/alpha-like domain-containing protein</fullName>
    </submittedName>
</protein>
<feature type="compositionally biased region" description="Basic and acidic residues" evidence="3">
    <location>
        <begin position="127"/>
        <end position="147"/>
    </location>
</feature>
<gene>
    <name evidence="6" type="ORF">QP433_09175</name>
</gene>
<feature type="domain" description="Long Rib" evidence="5">
    <location>
        <begin position="939"/>
        <end position="1033"/>
    </location>
</feature>
<dbReference type="Gene3D" id="2.60.40.10">
    <property type="entry name" value="Immunoglobulins"/>
    <property type="match status" value="3"/>
</dbReference>
<dbReference type="NCBIfam" id="TIGR01168">
    <property type="entry name" value="YSIRK_signal"/>
    <property type="match status" value="1"/>
</dbReference>
<evidence type="ECO:0000259" key="4">
    <source>
        <dbReference type="Pfam" id="PF04650"/>
    </source>
</evidence>
<comment type="caution">
    <text evidence="6">The sequence shown here is derived from an EMBL/GenBank/DDBJ whole genome shotgun (WGS) entry which is preliminary data.</text>
</comment>
<name>A0AAJ1Q7U3_9LACT</name>
<feature type="region of interest" description="Disordered" evidence="3">
    <location>
        <begin position="1037"/>
        <end position="1255"/>
    </location>
</feature>
<evidence type="ECO:0000256" key="2">
    <source>
        <dbReference type="ARBA" id="ARBA00022729"/>
    </source>
</evidence>
<dbReference type="NCBIfam" id="NF038186">
    <property type="entry name" value="YPDG_rpt"/>
    <property type="match status" value="1"/>
</dbReference>
<dbReference type="InterPro" id="IPR044055">
    <property type="entry name" value="RibLong"/>
</dbReference>
<dbReference type="Pfam" id="PF09479">
    <property type="entry name" value="Flg_new"/>
    <property type="match status" value="1"/>
</dbReference>
<evidence type="ECO:0000313" key="6">
    <source>
        <dbReference type="EMBL" id="MDK7188141.1"/>
    </source>
</evidence>
<feature type="compositionally biased region" description="Basic and acidic residues" evidence="3">
    <location>
        <begin position="1214"/>
        <end position="1255"/>
    </location>
</feature>
<proteinExistence type="predicted"/>
<feature type="non-terminal residue" evidence="6">
    <location>
        <position position="1255"/>
    </location>
</feature>
<dbReference type="RefSeq" id="WP_285066542.1">
    <property type="nucleotide sequence ID" value="NZ_JASOOE010000031.1"/>
</dbReference>
<dbReference type="InterPro" id="IPR042229">
    <property type="entry name" value="Listeria/Bacterioides_rpt_sf"/>
</dbReference>
<evidence type="ECO:0000313" key="7">
    <source>
        <dbReference type="Proteomes" id="UP001229251"/>
    </source>
</evidence>
<keyword evidence="2" id="KW-0732">Signal</keyword>
<evidence type="ECO:0000256" key="1">
    <source>
        <dbReference type="ARBA" id="ARBA00004196"/>
    </source>
</evidence>
<reference evidence="6" key="1">
    <citation type="submission" date="2023-05" db="EMBL/GenBank/DDBJ databases">
        <title>Cataloging the Phylogenetic Diversity of Human Bladder Bacteria.</title>
        <authorList>
            <person name="Du J."/>
        </authorList>
    </citation>
    <scope>NUCLEOTIDE SEQUENCE</scope>
    <source>
        <strain evidence="6">UMB1231</strain>
    </source>
</reference>
<feature type="region of interest" description="Disordered" evidence="3">
    <location>
        <begin position="55"/>
        <end position="191"/>
    </location>
</feature>
<feature type="compositionally biased region" description="Basic and acidic residues" evidence="3">
    <location>
        <begin position="1143"/>
        <end position="1170"/>
    </location>
</feature>
<accession>A0AAJ1Q7U3</accession>